<dbReference type="FunFam" id="1.10.10.10:FF:000001">
    <property type="entry name" value="LysR family transcriptional regulator"/>
    <property type="match status" value="1"/>
</dbReference>
<sequence length="313" mass="32341">MELRHLRYFLAVADEGGFTRAAARLHVSQPGISAQIAQLERELGAVLFDRSARAVRLTEAGEVVRRHARQVLAAERGLRAAVDELNALVRGSLVVGMIMACTVEPFFAALAAFHRAHPGVALRLVEDDSDRLAARVREGTIDLALIGAVRRAPADLAAREVVNEPLAVAVPPEHPLAARDSVTLEALLAHPLLCLPHGTGIRASLDAACAEHGLVPAVAMEANAPGAVLHLAVRGLGAAVLSASMVEGVPGLRALRLDGTAVRGVLALVTRHAPAAPALAALLAHCDDAFGTGPGTAGGPPRARRAPGAHASA</sequence>
<organism evidence="7 8">
    <name type="scientific">Streptomyces evansiae</name>
    <dbReference type="NCBI Taxonomy" id="3075535"/>
    <lineage>
        <taxon>Bacteria</taxon>
        <taxon>Bacillati</taxon>
        <taxon>Actinomycetota</taxon>
        <taxon>Actinomycetes</taxon>
        <taxon>Kitasatosporales</taxon>
        <taxon>Streptomycetaceae</taxon>
        <taxon>Streptomyces</taxon>
    </lineage>
</organism>
<dbReference type="InterPro" id="IPR036390">
    <property type="entry name" value="WH_DNA-bd_sf"/>
</dbReference>
<keyword evidence="3" id="KW-0238">DNA-binding</keyword>
<feature type="region of interest" description="Disordered" evidence="5">
    <location>
        <begin position="293"/>
        <end position="313"/>
    </location>
</feature>
<dbReference type="EMBL" id="JAVRER010000004">
    <property type="protein sequence ID" value="MDT0414513.1"/>
    <property type="molecule type" value="Genomic_DNA"/>
</dbReference>
<dbReference type="SUPFAM" id="SSF53850">
    <property type="entry name" value="Periplasmic binding protein-like II"/>
    <property type="match status" value="1"/>
</dbReference>
<keyword evidence="4" id="KW-0804">Transcription</keyword>
<evidence type="ECO:0000259" key="6">
    <source>
        <dbReference type="PROSITE" id="PS50931"/>
    </source>
</evidence>
<dbReference type="GO" id="GO:0003677">
    <property type="term" value="F:DNA binding"/>
    <property type="evidence" value="ECO:0007669"/>
    <property type="project" value="UniProtKB-KW"/>
</dbReference>
<dbReference type="PROSITE" id="PS50931">
    <property type="entry name" value="HTH_LYSR"/>
    <property type="match status" value="1"/>
</dbReference>
<dbReference type="SUPFAM" id="SSF46785">
    <property type="entry name" value="Winged helix' DNA-binding domain"/>
    <property type="match status" value="1"/>
</dbReference>
<evidence type="ECO:0000256" key="1">
    <source>
        <dbReference type="ARBA" id="ARBA00009437"/>
    </source>
</evidence>
<dbReference type="Pfam" id="PF03466">
    <property type="entry name" value="LysR_substrate"/>
    <property type="match status" value="1"/>
</dbReference>
<dbReference type="Gene3D" id="1.10.10.10">
    <property type="entry name" value="Winged helix-like DNA-binding domain superfamily/Winged helix DNA-binding domain"/>
    <property type="match status" value="1"/>
</dbReference>
<protein>
    <submittedName>
        <fullName evidence="7">LysR substrate-binding domain-containing protein</fullName>
    </submittedName>
</protein>
<keyword evidence="2" id="KW-0805">Transcription regulation</keyword>
<dbReference type="AlphaFoldDB" id="A0ABD5DZB1"/>
<evidence type="ECO:0000256" key="4">
    <source>
        <dbReference type="ARBA" id="ARBA00023163"/>
    </source>
</evidence>
<evidence type="ECO:0000313" key="7">
    <source>
        <dbReference type="EMBL" id="MDT0414513.1"/>
    </source>
</evidence>
<dbReference type="PANTHER" id="PTHR30419">
    <property type="entry name" value="HTH-TYPE TRANSCRIPTIONAL REGULATOR YBHD"/>
    <property type="match status" value="1"/>
</dbReference>
<comment type="caution">
    <text evidence="7">The sequence shown here is derived from an EMBL/GenBank/DDBJ whole genome shotgun (WGS) entry which is preliminary data.</text>
</comment>
<name>A0ABD5DZB1_9ACTN</name>
<dbReference type="InterPro" id="IPR036388">
    <property type="entry name" value="WH-like_DNA-bd_sf"/>
</dbReference>
<dbReference type="Pfam" id="PF00126">
    <property type="entry name" value="HTH_1"/>
    <property type="match status" value="1"/>
</dbReference>
<dbReference type="InterPro" id="IPR000847">
    <property type="entry name" value="LysR_HTH_N"/>
</dbReference>
<proteinExistence type="inferred from homology"/>
<evidence type="ECO:0000256" key="2">
    <source>
        <dbReference type="ARBA" id="ARBA00023015"/>
    </source>
</evidence>
<dbReference type="Proteomes" id="UP001183607">
    <property type="component" value="Unassembled WGS sequence"/>
</dbReference>
<dbReference type="RefSeq" id="WP_093853171.1">
    <property type="nucleotide sequence ID" value="NZ_JAVRER010000004.1"/>
</dbReference>
<gene>
    <name evidence="7" type="ORF">RM574_03350</name>
</gene>
<evidence type="ECO:0000256" key="5">
    <source>
        <dbReference type="SAM" id="MobiDB-lite"/>
    </source>
</evidence>
<dbReference type="InterPro" id="IPR005119">
    <property type="entry name" value="LysR_subst-bd"/>
</dbReference>
<accession>A0ABD5DZB1</accession>
<reference evidence="8" key="1">
    <citation type="submission" date="2023-07" db="EMBL/GenBank/DDBJ databases">
        <title>30 novel species of actinomycetes from the DSMZ collection.</title>
        <authorList>
            <person name="Nouioui I."/>
        </authorList>
    </citation>
    <scope>NUCLEOTIDE SEQUENCE [LARGE SCALE GENOMIC DNA]</scope>
    <source>
        <strain evidence="8">DSM 41982</strain>
    </source>
</reference>
<dbReference type="InterPro" id="IPR050950">
    <property type="entry name" value="HTH-type_LysR_regulators"/>
</dbReference>
<dbReference type="Gene3D" id="3.40.190.290">
    <property type="match status" value="1"/>
</dbReference>
<feature type="domain" description="HTH lysR-type" evidence="6">
    <location>
        <begin position="1"/>
        <end position="58"/>
    </location>
</feature>
<evidence type="ECO:0000256" key="3">
    <source>
        <dbReference type="ARBA" id="ARBA00023125"/>
    </source>
</evidence>
<evidence type="ECO:0000313" key="8">
    <source>
        <dbReference type="Proteomes" id="UP001183607"/>
    </source>
</evidence>
<comment type="similarity">
    <text evidence="1">Belongs to the LysR transcriptional regulatory family.</text>
</comment>
<dbReference type="PRINTS" id="PR00039">
    <property type="entry name" value="HTHLYSR"/>
</dbReference>